<accession>A0AA35XHY2</accession>
<proteinExistence type="predicted"/>
<keyword evidence="2" id="KW-1185">Reference proteome</keyword>
<comment type="caution">
    <text evidence="1">The sequence shown here is derived from an EMBL/GenBank/DDBJ whole genome shotgun (WGS) entry which is preliminary data.</text>
</comment>
<dbReference type="AlphaFoldDB" id="A0AA35XHY2"/>
<protein>
    <submittedName>
        <fullName evidence="1">Uncharacterized protein</fullName>
    </submittedName>
</protein>
<evidence type="ECO:0000313" key="1">
    <source>
        <dbReference type="EMBL" id="CAI8058149.1"/>
    </source>
</evidence>
<gene>
    <name evidence="1" type="ORF">GBAR_LOCUS31612</name>
</gene>
<name>A0AA35XHY2_GEOBA</name>
<reference evidence="1" key="1">
    <citation type="submission" date="2023-03" db="EMBL/GenBank/DDBJ databases">
        <authorList>
            <person name="Steffen K."/>
            <person name="Cardenas P."/>
        </authorList>
    </citation>
    <scope>NUCLEOTIDE SEQUENCE</scope>
</reference>
<organism evidence="1 2">
    <name type="scientific">Geodia barretti</name>
    <name type="common">Barrett's horny sponge</name>
    <dbReference type="NCBI Taxonomy" id="519541"/>
    <lineage>
        <taxon>Eukaryota</taxon>
        <taxon>Metazoa</taxon>
        <taxon>Porifera</taxon>
        <taxon>Demospongiae</taxon>
        <taxon>Heteroscleromorpha</taxon>
        <taxon>Tetractinellida</taxon>
        <taxon>Astrophorina</taxon>
        <taxon>Geodiidae</taxon>
        <taxon>Geodia</taxon>
    </lineage>
</organism>
<dbReference type="Proteomes" id="UP001174909">
    <property type="component" value="Unassembled WGS sequence"/>
</dbReference>
<dbReference type="EMBL" id="CASHTH010004492">
    <property type="protein sequence ID" value="CAI8058149.1"/>
    <property type="molecule type" value="Genomic_DNA"/>
</dbReference>
<evidence type="ECO:0000313" key="2">
    <source>
        <dbReference type="Proteomes" id="UP001174909"/>
    </source>
</evidence>
<sequence>MGNSTFSVTCSIFLHKDPAIVFLFNRGDFHHLLGLPSSPWPQGQTEAQSVDIFLRGIDTLVMTHCCRDVRVKDAHGNEVVGMYQSMKKGELQTVQQALSLLNGWGTEAKNAVPNSLSAGLFYTITPSGRRQRKLPMIHHLVGPFV</sequence>